<keyword evidence="1" id="KW-0812">Transmembrane</keyword>
<gene>
    <name evidence="2" type="ordered locus">Mmc1_0389</name>
</gene>
<dbReference type="RefSeq" id="WP_011712085.1">
    <property type="nucleotide sequence ID" value="NC_008576.1"/>
</dbReference>
<keyword evidence="3" id="KW-1185">Reference proteome</keyword>
<dbReference type="Proteomes" id="UP000002586">
    <property type="component" value="Chromosome"/>
</dbReference>
<dbReference type="STRING" id="156889.Mmc1_0389"/>
<feature type="transmembrane region" description="Helical" evidence="1">
    <location>
        <begin position="7"/>
        <end position="29"/>
    </location>
</feature>
<evidence type="ECO:0000313" key="3">
    <source>
        <dbReference type="Proteomes" id="UP000002586"/>
    </source>
</evidence>
<dbReference type="AlphaFoldDB" id="A0L4M2"/>
<name>A0L4M2_MAGMM</name>
<accession>A0L4M2</accession>
<dbReference type="OrthoDB" id="5522228at2"/>
<dbReference type="eggNOG" id="ENOG502Z9FB">
    <property type="taxonomic scope" value="Bacteria"/>
</dbReference>
<evidence type="ECO:0000313" key="2">
    <source>
        <dbReference type="EMBL" id="ABK42915.1"/>
    </source>
</evidence>
<organism evidence="2 3">
    <name type="scientific">Magnetococcus marinus (strain ATCC BAA-1437 / JCM 17883 / MC-1)</name>
    <dbReference type="NCBI Taxonomy" id="156889"/>
    <lineage>
        <taxon>Bacteria</taxon>
        <taxon>Pseudomonadati</taxon>
        <taxon>Pseudomonadota</taxon>
        <taxon>Magnetococcia</taxon>
        <taxon>Magnetococcales</taxon>
        <taxon>Magnetococcaceae</taxon>
        <taxon>Magnetococcus</taxon>
    </lineage>
</organism>
<dbReference type="EMBL" id="CP000471">
    <property type="protein sequence ID" value="ABK42915.1"/>
    <property type="molecule type" value="Genomic_DNA"/>
</dbReference>
<keyword evidence="1" id="KW-1133">Transmembrane helix</keyword>
<keyword evidence="1" id="KW-0472">Membrane</keyword>
<dbReference type="HOGENOM" id="CLU_852059_0_0_5"/>
<reference evidence="2 3" key="2">
    <citation type="journal article" date="2012" name="Int. J. Syst. Evol. Microbiol.">
        <title>Magnetococcus marinus gen. nov., sp. nov., a marine, magnetotactic bacterium that represents a novel lineage (Magnetococcaceae fam. nov.; Magnetococcales ord. nov.) at the base of the Alphaproteobacteria.</title>
        <authorList>
            <person name="Bazylinski D.A."/>
            <person name="Williams T.J."/>
            <person name="Lefevre C.T."/>
            <person name="Berg R.J."/>
            <person name="Zhang C.L."/>
            <person name="Bowser S.S."/>
            <person name="Dean A.J."/>
            <person name="Beveridge T.J."/>
        </authorList>
    </citation>
    <scope>NUCLEOTIDE SEQUENCE [LARGE SCALE GENOMIC DNA]</scope>
    <source>
        <strain evidence="3">ATCC BAA-1437 / JCM 17883 / MC-1</strain>
    </source>
</reference>
<evidence type="ECO:0000256" key="1">
    <source>
        <dbReference type="SAM" id="Phobius"/>
    </source>
</evidence>
<protein>
    <submittedName>
        <fullName evidence="2">Uncharacterized protein</fullName>
    </submittedName>
</protein>
<sequence>MQPIHRYGLALSLTVIGVLGAVFLYNALWDPLWYFAGNQFRPVNYTFDERLSKTNQFLRHPDSYDCFIFGSSRTTLLNPQQIKGYRCFNFAFSSGRIEEIVAYARYVKKWNPNPKLIIVGVDLYNLAKWEDALSIPAFVQRMEKPPSALRSYLSWGAVALSRQLQRGQSPLPRYYDGQFICRVEDGLPPYQPALDRPSDRLKLPLGGHNLHHYAALAEIFPHSQRLGYIPPESTRHVAFWLEHYRLETIINLYQQVKTHFTRFYDFALPSQITANPAYTYDGSHYDLSVTQRIAHRLSGHVDEFGLEVTHDSTANWVTHYQSAINR</sequence>
<reference evidence="3" key="1">
    <citation type="journal article" date="2009" name="Appl. Environ. Microbiol.">
        <title>Complete genome sequence of the chemolithoautotrophic marine magnetotactic coccus strain MC-1.</title>
        <authorList>
            <person name="Schubbe S."/>
            <person name="Williams T.J."/>
            <person name="Xie G."/>
            <person name="Kiss H.E."/>
            <person name="Brettin T.S."/>
            <person name="Martinez D."/>
            <person name="Ross C.A."/>
            <person name="Schuler D."/>
            <person name="Cox B.L."/>
            <person name="Nealson K.H."/>
            <person name="Bazylinski D.A."/>
        </authorList>
    </citation>
    <scope>NUCLEOTIDE SEQUENCE [LARGE SCALE GENOMIC DNA]</scope>
    <source>
        <strain evidence="3">ATCC BAA-1437 / JCM 17883 / MC-1</strain>
    </source>
</reference>
<proteinExistence type="predicted"/>
<dbReference type="KEGG" id="mgm:Mmc1_0389"/>